<gene>
    <name evidence="11" type="ORF">AX660_20165</name>
</gene>
<evidence type="ECO:0000313" key="11">
    <source>
        <dbReference type="EMBL" id="KXI27840.1"/>
    </source>
</evidence>
<proteinExistence type="inferred from homology"/>
<evidence type="ECO:0000256" key="3">
    <source>
        <dbReference type="ARBA" id="ARBA00006669"/>
    </source>
</evidence>
<comment type="caution">
    <text evidence="11">The sequence shown here is derived from an EMBL/GenBank/DDBJ whole genome shotgun (WGS) entry which is preliminary data.</text>
</comment>
<evidence type="ECO:0000256" key="5">
    <source>
        <dbReference type="ARBA" id="ARBA00022448"/>
    </source>
</evidence>
<keyword evidence="12" id="KW-1185">Reference proteome</keyword>
<organism evidence="11 12">
    <name type="scientific">Paraglaciecola hydrolytica</name>
    <dbReference type="NCBI Taxonomy" id="1799789"/>
    <lineage>
        <taxon>Bacteria</taxon>
        <taxon>Pseudomonadati</taxon>
        <taxon>Pseudomonadota</taxon>
        <taxon>Gammaproteobacteria</taxon>
        <taxon>Alteromonadales</taxon>
        <taxon>Alteromonadaceae</taxon>
        <taxon>Paraglaciecola</taxon>
    </lineage>
</organism>
<dbReference type="PANTHER" id="PTHR36122:SF2">
    <property type="entry name" value="NICOTINAMIDE RIBOSIDE TRANSPORTER PNUC"/>
    <property type="match status" value="1"/>
</dbReference>
<evidence type="ECO:0000313" key="12">
    <source>
        <dbReference type="Proteomes" id="UP000070299"/>
    </source>
</evidence>
<evidence type="ECO:0000256" key="4">
    <source>
        <dbReference type="ARBA" id="ARBA00017522"/>
    </source>
</evidence>
<comment type="subcellular location">
    <subcellularLocation>
        <location evidence="2">Cell membrane</location>
        <topology evidence="2">Multi-pass membrane protein</topology>
    </subcellularLocation>
</comment>
<name>A0A148KNI0_9ALTE</name>
<evidence type="ECO:0000256" key="9">
    <source>
        <dbReference type="ARBA" id="ARBA00023136"/>
    </source>
</evidence>
<sequence>MNDSILLTFASHPFTEFMAMLFSLLYIFLAAKGNIWCWLPGFACTFFYTFIFIYHKIDSQVILNVIYMVLSVVGWMIWLKPLAAKQTSLFIHWPASLHLQYFATSIVVALLIRYILPFWFDESFAVIESWLFCASLLASILTIYRVIEAWLYWIVIDIISLGIYWQSQENSILLLYFTSLVLAIYGYDNWNKFRKQDMQQAAEKDNKAVTT</sequence>
<evidence type="ECO:0000256" key="7">
    <source>
        <dbReference type="ARBA" id="ARBA00022692"/>
    </source>
</evidence>
<comment type="function">
    <text evidence="1">Required for nicotinamide riboside transport across the inner membrane.</text>
</comment>
<protein>
    <recommendedName>
        <fullName evidence="4">Nicotinamide riboside transporter PnuC</fullName>
    </recommendedName>
</protein>
<feature type="transmembrane region" description="Helical" evidence="10">
    <location>
        <begin position="6"/>
        <end position="28"/>
    </location>
</feature>
<dbReference type="Pfam" id="PF04973">
    <property type="entry name" value="NMN_transporter"/>
    <property type="match status" value="1"/>
</dbReference>
<evidence type="ECO:0000256" key="2">
    <source>
        <dbReference type="ARBA" id="ARBA00004651"/>
    </source>
</evidence>
<feature type="transmembrane region" description="Helical" evidence="10">
    <location>
        <begin position="61"/>
        <end position="79"/>
    </location>
</feature>
<accession>A0A148KNI0</accession>
<evidence type="ECO:0000256" key="6">
    <source>
        <dbReference type="ARBA" id="ARBA00022475"/>
    </source>
</evidence>
<keyword evidence="7 10" id="KW-0812">Transmembrane</keyword>
<feature type="transmembrane region" description="Helical" evidence="10">
    <location>
        <begin position="99"/>
        <end position="120"/>
    </location>
</feature>
<feature type="transmembrane region" description="Helical" evidence="10">
    <location>
        <begin position="173"/>
        <end position="190"/>
    </location>
</feature>
<evidence type="ECO:0000256" key="1">
    <source>
        <dbReference type="ARBA" id="ARBA00002672"/>
    </source>
</evidence>
<feature type="transmembrane region" description="Helical" evidence="10">
    <location>
        <begin position="35"/>
        <end position="55"/>
    </location>
</feature>
<evidence type="ECO:0000256" key="10">
    <source>
        <dbReference type="SAM" id="Phobius"/>
    </source>
</evidence>
<dbReference type="RefSeq" id="WP_068379478.1">
    <property type="nucleotide sequence ID" value="NZ_LSNE01000009.1"/>
</dbReference>
<dbReference type="NCBIfam" id="TIGR01528">
    <property type="entry name" value="NMN_trans_PnuC"/>
    <property type="match status" value="1"/>
</dbReference>
<dbReference type="GO" id="GO:0034257">
    <property type="term" value="F:nicotinamide riboside transmembrane transporter activity"/>
    <property type="evidence" value="ECO:0007669"/>
    <property type="project" value="InterPro"/>
</dbReference>
<keyword evidence="8 10" id="KW-1133">Transmembrane helix</keyword>
<dbReference type="PANTHER" id="PTHR36122">
    <property type="entry name" value="NICOTINAMIDE RIBOSIDE TRANSPORTER PNUC"/>
    <property type="match status" value="1"/>
</dbReference>
<evidence type="ECO:0000256" key="8">
    <source>
        <dbReference type="ARBA" id="ARBA00022989"/>
    </source>
</evidence>
<keyword evidence="6" id="KW-1003">Cell membrane</keyword>
<keyword evidence="5" id="KW-0813">Transport</keyword>
<dbReference type="GO" id="GO:0005886">
    <property type="term" value="C:plasma membrane"/>
    <property type="evidence" value="ECO:0007669"/>
    <property type="project" value="UniProtKB-SubCell"/>
</dbReference>
<keyword evidence="9 10" id="KW-0472">Membrane</keyword>
<dbReference type="EMBL" id="LSNE01000009">
    <property type="protein sequence ID" value="KXI27840.1"/>
    <property type="molecule type" value="Genomic_DNA"/>
</dbReference>
<dbReference type="OrthoDB" id="9791248at2"/>
<dbReference type="AlphaFoldDB" id="A0A148KNI0"/>
<comment type="similarity">
    <text evidence="3">Belongs to the nicotinamide ribonucleoside (NR) uptake permease (TC 4.B.1) family.</text>
</comment>
<dbReference type="Proteomes" id="UP000070299">
    <property type="component" value="Unassembled WGS sequence"/>
</dbReference>
<dbReference type="STRING" id="1799789.AX660_20165"/>
<dbReference type="InterPro" id="IPR006419">
    <property type="entry name" value="NMN_transpt_PnuC"/>
</dbReference>
<reference evidence="12" key="1">
    <citation type="submission" date="2016-02" db="EMBL/GenBank/DDBJ databases">
        <authorList>
            <person name="Schultz-Johansen M."/>
            <person name="Glaring M.A."/>
            <person name="Bech P.K."/>
            <person name="Stougaard P."/>
        </authorList>
    </citation>
    <scope>NUCLEOTIDE SEQUENCE [LARGE SCALE GENOMIC DNA]</scope>
    <source>
        <strain evidence="12">S66</strain>
    </source>
</reference>